<reference evidence="1 2" key="1">
    <citation type="journal article" date="2014" name="Genome Announc.">
        <title>Draft Genome Sequences of Marine Flavobacterium Algibacter lectus Strains SS8 and NR4.</title>
        <authorList>
            <person name="Takatani N."/>
            <person name="Nakanishi M."/>
            <person name="Meirelles P."/>
            <person name="Mino S."/>
            <person name="Suda W."/>
            <person name="Oshima K."/>
            <person name="Hattori M."/>
            <person name="Ohkuma M."/>
            <person name="Hosokawa M."/>
            <person name="Miyashita K."/>
            <person name="Thompson F.L."/>
            <person name="Niwa A."/>
            <person name="Sawabe T."/>
            <person name="Sawabe T."/>
        </authorList>
    </citation>
    <scope>NUCLEOTIDE SEQUENCE [LARGE SCALE GENOMIC DNA]</scope>
    <source>
        <strain evidence="2">JCM19274</strain>
    </source>
</reference>
<evidence type="ECO:0000313" key="1">
    <source>
        <dbReference type="EMBL" id="GAL78490.1"/>
    </source>
</evidence>
<organism evidence="1 2">
    <name type="scientific">Algibacter lectus</name>
    <dbReference type="NCBI Taxonomy" id="221126"/>
    <lineage>
        <taxon>Bacteria</taxon>
        <taxon>Pseudomonadati</taxon>
        <taxon>Bacteroidota</taxon>
        <taxon>Flavobacteriia</taxon>
        <taxon>Flavobacteriales</taxon>
        <taxon>Flavobacteriaceae</taxon>
        <taxon>Algibacter</taxon>
    </lineage>
</organism>
<dbReference type="AlphaFoldDB" id="A0A090WN53"/>
<accession>A0A090WN53</accession>
<name>A0A090WN53_9FLAO</name>
<sequence>MAMQAYAQNTDNEQVKRLKRAIFIFNVAEQTLYGDTHTDPNFVIGGFG</sequence>
<gene>
    <name evidence="1" type="ORF">JCM19274_954</name>
</gene>
<protein>
    <submittedName>
        <fullName evidence="1">Uncharacterized protein</fullName>
    </submittedName>
</protein>
<evidence type="ECO:0000313" key="2">
    <source>
        <dbReference type="Proteomes" id="UP000029643"/>
    </source>
</evidence>
<comment type="caution">
    <text evidence="1">The sequence shown here is derived from an EMBL/GenBank/DDBJ whole genome shotgun (WGS) entry which is preliminary data.</text>
</comment>
<proteinExistence type="predicted"/>
<dbReference type="Proteomes" id="UP000029643">
    <property type="component" value="Unassembled WGS sequence"/>
</dbReference>
<dbReference type="EMBL" id="BBNU01000003">
    <property type="protein sequence ID" value="GAL78490.1"/>
    <property type="molecule type" value="Genomic_DNA"/>
</dbReference>